<reference evidence="4 6" key="2">
    <citation type="journal article" date="2011" name="Mol. Biol. Evol.">
        <title>Comparative genomic analysis of fruiting body formation in Myxococcales.</title>
        <authorList>
            <person name="Huntley S."/>
            <person name="Hamann N."/>
            <person name="Wegener-Feldbrugge S."/>
            <person name="Treuner-Lange A."/>
            <person name="Kube M."/>
            <person name="Reinhardt R."/>
            <person name="Klages S."/>
            <person name="Muller R."/>
            <person name="Ronning C.M."/>
            <person name="Nierman W.C."/>
            <person name="Sogaard-Andersen L."/>
        </authorList>
    </citation>
    <scope>NUCLEOTIDE SEQUENCE [LARGE SCALE GENOMIC DNA]</scope>
    <source>
        <strain evidence="4 6">DW4/3-1</strain>
    </source>
</reference>
<dbReference type="Proteomes" id="UP000032702">
    <property type="component" value="Unassembled WGS sequence"/>
</dbReference>
<sequence>MRDAPPPRRRVVANVRYLFALMKRFRITLVLTAALFLGAPPLFQWRCEDPGGGPVGAGKALHHVYFLLFGQPSLDCSNDWMGILFNMLVPPVGIALVVDGVVRFAYLFFAKHKSDKEWIEVIAETLKGHIIVCGAGRVGFRVVDQLRSMGKDVVVVEKREDAAFVSVLRDEQVPLLIDDIRSPQCLPRMNVKAASAIVCSTDDDLANLNIALDARRLNPDIRVVIRLFDDDLVAKVRDTFKAEALSSSSLAAPAMALAALDPRIVHSFRVGGHLMVVSIFEARMGLPGISISELRDRFGTLALSLRRGDKETLHPSGDYRIQAGDLLTLQAEYRDYRQLRAFTGEVQPPLWGDHDSAFFPSPGQRPTGGTR</sequence>
<keyword evidence="1" id="KW-0812">Transmembrane</keyword>
<evidence type="ECO:0000313" key="4">
    <source>
        <dbReference type="EMBL" id="ADO74319.1"/>
    </source>
</evidence>
<name>Q095F4_STIAD</name>
<organism evidence="5 7">
    <name type="scientific">Stigmatella aurantiaca (strain DW4/3-1)</name>
    <dbReference type="NCBI Taxonomy" id="378806"/>
    <lineage>
        <taxon>Bacteria</taxon>
        <taxon>Pseudomonadati</taxon>
        <taxon>Myxococcota</taxon>
        <taxon>Myxococcia</taxon>
        <taxon>Myxococcales</taxon>
        <taxon>Cystobacterineae</taxon>
        <taxon>Archangiaceae</taxon>
        <taxon>Stigmatella</taxon>
    </lineage>
</organism>
<dbReference type="Gene3D" id="3.40.50.720">
    <property type="entry name" value="NAD(P)-binding Rossmann-like Domain"/>
    <property type="match status" value="1"/>
</dbReference>
<feature type="transmembrane region" description="Helical" evidence="1">
    <location>
        <begin position="88"/>
        <end position="109"/>
    </location>
</feature>
<dbReference type="Gene3D" id="3.30.70.1450">
    <property type="entry name" value="Regulator of K+ conductance, C-terminal domain"/>
    <property type="match status" value="1"/>
</dbReference>
<dbReference type="HOGENOM" id="CLU_796066_0_0_7"/>
<dbReference type="STRING" id="378806.STAUR_6562"/>
<feature type="domain" description="RCK N-terminal" evidence="2">
    <location>
        <begin position="127"/>
        <end position="246"/>
    </location>
</feature>
<evidence type="ECO:0000259" key="3">
    <source>
        <dbReference type="PROSITE" id="PS51202"/>
    </source>
</evidence>
<dbReference type="OrthoDB" id="9781411at2"/>
<dbReference type="InterPro" id="IPR003148">
    <property type="entry name" value="RCK_N"/>
</dbReference>
<dbReference type="InterPro" id="IPR036721">
    <property type="entry name" value="RCK_C_sf"/>
</dbReference>
<dbReference type="SUPFAM" id="SSF116726">
    <property type="entry name" value="TrkA C-terminal domain-like"/>
    <property type="match status" value="1"/>
</dbReference>
<dbReference type="RefSeq" id="WP_002613067.1">
    <property type="nucleotide sequence ID" value="NC_014623.1"/>
</dbReference>
<evidence type="ECO:0000313" key="5">
    <source>
        <dbReference type="EMBL" id="EAU67386.1"/>
    </source>
</evidence>
<evidence type="ECO:0000256" key="1">
    <source>
        <dbReference type="SAM" id="Phobius"/>
    </source>
</evidence>
<dbReference type="GO" id="GO:0006813">
    <property type="term" value="P:potassium ion transport"/>
    <property type="evidence" value="ECO:0007669"/>
    <property type="project" value="InterPro"/>
</dbReference>
<evidence type="ECO:0000313" key="6">
    <source>
        <dbReference type="Proteomes" id="UP000001351"/>
    </source>
</evidence>
<dbReference type="PATRIC" id="fig|378806.16.peg.6639"/>
<dbReference type="AlphaFoldDB" id="Q095F4"/>
<keyword evidence="1" id="KW-1133">Transmembrane helix</keyword>
<evidence type="ECO:0000313" key="7">
    <source>
        <dbReference type="Proteomes" id="UP000032702"/>
    </source>
</evidence>
<dbReference type="InterPro" id="IPR036291">
    <property type="entry name" value="NAD(P)-bd_dom_sf"/>
</dbReference>
<accession>Q095F4</accession>
<gene>
    <name evidence="4" type="ordered locus">STAUR_6562</name>
    <name evidence="5" type="ORF">STIAU_7938</name>
</gene>
<dbReference type="KEGG" id="sur:STAUR_6562"/>
<dbReference type="PANTHER" id="PTHR43833">
    <property type="entry name" value="POTASSIUM CHANNEL PROTEIN 2-RELATED-RELATED"/>
    <property type="match status" value="1"/>
</dbReference>
<dbReference type="Pfam" id="PF02080">
    <property type="entry name" value="TrkA_C"/>
    <property type="match status" value="1"/>
</dbReference>
<dbReference type="EMBL" id="CP002271">
    <property type="protein sequence ID" value="ADO74319.1"/>
    <property type="molecule type" value="Genomic_DNA"/>
</dbReference>
<evidence type="ECO:0000259" key="2">
    <source>
        <dbReference type="PROSITE" id="PS51201"/>
    </source>
</evidence>
<dbReference type="Proteomes" id="UP000001351">
    <property type="component" value="Chromosome"/>
</dbReference>
<keyword evidence="1" id="KW-0472">Membrane</keyword>
<reference evidence="5 7" key="1">
    <citation type="submission" date="2006-04" db="EMBL/GenBank/DDBJ databases">
        <authorList>
            <person name="Nierman W.C."/>
        </authorList>
    </citation>
    <scope>NUCLEOTIDE SEQUENCE [LARGE SCALE GENOMIC DNA]</scope>
    <source>
        <strain evidence="5 7">DW4/3-1</strain>
    </source>
</reference>
<dbReference type="PROSITE" id="PS51201">
    <property type="entry name" value="RCK_N"/>
    <property type="match status" value="1"/>
</dbReference>
<dbReference type="eggNOG" id="COG1226">
    <property type="taxonomic scope" value="Bacteria"/>
</dbReference>
<dbReference type="SUPFAM" id="SSF51735">
    <property type="entry name" value="NAD(P)-binding Rossmann-fold domains"/>
    <property type="match status" value="1"/>
</dbReference>
<keyword evidence="6" id="KW-1185">Reference proteome</keyword>
<proteinExistence type="predicted"/>
<feature type="domain" description="RCK C-terminal" evidence="3">
    <location>
        <begin position="262"/>
        <end position="345"/>
    </location>
</feature>
<protein>
    <submittedName>
        <fullName evidence="4">Regulator of K+ conductance</fullName>
    </submittedName>
    <submittedName>
        <fullName evidence="5">TrkA-N domain family</fullName>
    </submittedName>
</protein>
<dbReference type="GO" id="GO:0008324">
    <property type="term" value="F:monoatomic cation transmembrane transporter activity"/>
    <property type="evidence" value="ECO:0007669"/>
    <property type="project" value="InterPro"/>
</dbReference>
<dbReference type="PANTHER" id="PTHR43833:SF11">
    <property type="entry name" value="VOLTAGE-GATED POTASSIUM CHANNEL KCH"/>
    <property type="match status" value="1"/>
</dbReference>
<dbReference type="InterPro" id="IPR006037">
    <property type="entry name" value="RCK_C"/>
</dbReference>
<dbReference type="InterPro" id="IPR050721">
    <property type="entry name" value="Trk_Ktr_HKT_K-transport"/>
</dbReference>
<dbReference type="PROSITE" id="PS51202">
    <property type="entry name" value="RCK_C"/>
    <property type="match status" value="1"/>
</dbReference>
<dbReference type="Pfam" id="PF02254">
    <property type="entry name" value="TrkA_N"/>
    <property type="match status" value="1"/>
</dbReference>
<dbReference type="EMBL" id="AAMD01000034">
    <property type="protein sequence ID" value="EAU67386.1"/>
    <property type="molecule type" value="Genomic_DNA"/>
</dbReference>